<dbReference type="RefSeq" id="WP_281249355.1">
    <property type="nucleotide sequence ID" value="NZ_FOTW01000014.1"/>
</dbReference>
<sequence>MDYDDDFEGADLIGKYLSAKNRPLRMNLNFPDGVASDVLLPQRIDGVEAVCDGIELRIYCLALDAGIPLKTLVGLPVEVQLVTDQGNLRSICGIVAEASQGESDGGLASYQLV</sequence>
<proteinExistence type="predicted"/>
<name>A0A1I4NP68_9BURK</name>
<dbReference type="STRING" id="758825.SAMN02982985_03012"/>
<dbReference type="EMBL" id="FOTW01000014">
    <property type="protein sequence ID" value="SFM16953.1"/>
    <property type="molecule type" value="Genomic_DNA"/>
</dbReference>
<evidence type="ECO:0000313" key="1">
    <source>
        <dbReference type="EMBL" id="SFM16953.1"/>
    </source>
</evidence>
<dbReference type="Gene3D" id="2.30.110.50">
    <property type="match status" value="1"/>
</dbReference>
<protein>
    <submittedName>
        <fullName evidence="1">Phage late control gene D protein (GPD)</fullName>
    </submittedName>
</protein>
<feature type="non-terminal residue" evidence="1">
    <location>
        <position position="113"/>
    </location>
</feature>
<keyword evidence="2" id="KW-1185">Reference proteome</keyword>
<gene>
    <name evidence="1" type="ORF">SAMN02982985_03012</name>
</gene>
<organism evidence="1 2">
    <name type="scientific">Rugamonas rubra</name>
    <dbReference type="NCBI Taxonomy" id="758825"/>
    <lineage>
        <taxon>Bacteria</taxon>
        <taxon>Pseudomonadati</taxon>
        <taxon>Pseudomonadota</taxon>
        <taxon>Betaproteobacteria</taxon>
        <taxon>Burkholderiales</taxon>
        <taxon>Oxalobacteraceae</taxon>
        <taxon>Telluria group</taxon>
        <taxon>Rugamonas</taxon>
    </lineage>
</organism>
<reference evidence="1 2" key="1">
    <citation type="submission" date="2016-10" db="EMBL/GenBank/DDBJ databases">
        <authorList>
            <person name="de Groot N.N."/>
        </authorList>
    </citation>
    <scope>NUCLEOTIDE SEQUENCE [LARGE SCALE GENOMIC DNA]</scope>
    <source>
        <strain evidence="1 2">ATCC 43154</strain>
    </source>
</reference>
<dbReference type="SUPFAM" id="SSF69279">
    <property type="entry name" value="Phage tail proteins"/>
    <property type="match status" value="1"/>
</dbReference>
<dbReference type="Proteomes" id="UP000199470">
    <property type="component" value="Unassembled WGS sequence"/>
</dbReference>
<accession>A0A1I4NP68</accession>
<dbReference type="Pfam" id="PF05954">
    <property type="entry name" value="Phage_GPD"/>
    <property type="match status" value="1"/>
</dbReference>
<evidence type="ECO:0000313" key="2">
    <source>
        <dbReference type="Proteomes" id="UP000199470"/>
    </source>
</evidence>
<dbReference type="AlphaFoldDB" id="A0A1I4NP68"/>